<dbReference type="AlphaFoldDB" id="A0AAV5BHM5"/>
<evidence type="ECO:0000313" key="2">
    <source>
        <dbReference type="EMBL" id="GJM84927.1"/>
    </source>
</evidence>
<name>A0AAV5BHM5_ELECO</name>
<sequence length="323" mass="34914">MRVHGVGGDPLQLGLVAAGAHGLLSLPWRVPHPARAAQVVGPHLGPHPLRHRLRGPLLLRDGQLRVGPPGVLRPRRGPARHAGRVHPGRARRAGLLRREPGGRVQPARAGAARGPRGGVQLRAHGVHGGPERRVPRGAAGGARRGRRGVQERVRGVRVARALLQWRARRARHVRTATPTTTPRPPSRAAGGARPTPSPSAPAPAASRPPSRIPSWPSTSGTGGSGPPRRRRRGAPRRGFMCLVASSYSSGSRSWRKLACFKLHSGIRPSTYWAYEDLRGSGENSFGPSLLFRICIDQHWYRLSTKLEYLSINNDVDLSIHTHG</sequence>
<reference evidence="2" key="2">
    <citation type="submission" date="2021-12" db="EMBL/GenBank/DDBJ databases">
        <title>Resequencing data analysis of finger millet.</title>
        <authorList>
            <person name="Hatakeyama M."/>
            <person name="Aluri S."/>
            <person name="Balachadran M.T."/>
            <person name="Sivarajan S.R."/>
            <person name="Poveda L."/>
            <person name="Shimizu-Inatsugi R."/>
            <person name="Schlapbach R."/>
            <person name="Sreeman S.M."/>
            <person name="Shimizu K.K."/>
        </authorList>
    </citation>
    <scope>NUCLEOTIDE SEQUENCE</scope>
</reference>
<gene>
    <name evidence="2" type="primary">ga00642</name>
    <name evidence="2" type="ORF">PR202_ga00642</name>
</gene>
<dbReference type="EMBL" id="BQKI01000001">
    <property type="protein sequence ID" value="GJM84927.1"/>
    <property type="molecule type" value="Genomic_DNA"/>
</dbReference>
<protein>
    <submittedName>
        <fullName evidence="2">Uncharacterized protein</fullName>
    </submittedName>
</protein>
<feature type="compositionally biased region" description="Low complexity" evidence="1">
    <location>
        <begin position="202"/>
        <end position="219"/>
    </location>
</feature>
<feature type="compositionally biased region" description="Low complexity" evidence="1">
    <location>
        <begin position="102"/>
        <end position="120"/>
    </location>
</feature>
<evidence type="ECO:0000256" key="1">
    <source>
        <dbReference type="SAM" id="MobiDB-lite"/>
    </source>
</evidence>
<evidence type="ECO:0000313" key="3">
    <source>
        <dbReference type="Proteomes" id="UP001054889"/>
    </source>
</evidence>
<feature type="region of interest" description="Disordered" evidence="1">
    <location>
        <begin position="169"/>
        <end position="235"/>
    </location>
</feature>
<feature type="region of interest" description="Disordered" evidence="1">
    <location>
        <begin position="64"/>
        <end position="152"/>
    </location>
</feature>
<feature type="compositionally biased region" description="Basic residues" evidence="1">
    <location>
        <begin position="73"/>
        <end position="95"/>
    </location>
</feature>
<proteinExistence type="predicted"/>
<organism evidence="2 3">
    <name type="scientific">Eleusine coracana subsp. coracana</name>
    <dbReference type="NCBI Taxonomy" id="191504"/>
    <lineage>
        <taxon>Eukaryota</taxon>
        <taxon>Viridiplantae</taxon>
        <taxon>Streptophyta</taxon>
        <taxon>Embryophyta</taxon>
        <taxon>Tracheophyta</taxon>
        <taxon>Spermatophyta</taxon>
        <taxon>Magnoliopsida</taxon>
        <taxon>Liliopsida</taxon>
        <taxon>Poales</taxon>
        <taxon>Poaceae</taxon>
        <taxon>PACMAD clade</taxon>
        <taxon>Chloridoideae</taxon>
        <taxon>Cynodonteae</taxon>
        <taxon>Eleusininae</taxon>
        <taxon>Eleusine</taxon>
    </lineage>
</organism>
<reference evidence="2" key="1">
    <citation type="journal article" date="2018" name="DNA Res.">
        <title>Multiple hybrid de novo genome assembly of finger millet, an orphan allotetraploid crop.</title>
        <authorList>
            <person name="Hatakeyama M."/>
            <person name="Aluri S."/>
            <person name="Balachadran M.T."/>
            <person name="Sivarajan S.R."/>
            <person name="Patrignani A."/>
            <person name="Gruter S."/>
            <person name="Poveda L."/>
            <person name="Shimizu-Inatsugi R."/>
            <person name="Baeten J."/>
            <person name="Francoijs K.J."/>
            <person name="Nataraja K.N."/>
            <person name="Reddy Y.A.N."/>
            <person name="Phadnis S."/>
            <person name="Ravikumar R.L."/>
            <person name="Schlapbach R."/>
            <person name="Sreeman S.M."/>
            <person name="Shimizu K.K."/>
        </authorList>
    </citation>
    <scope>NUCLEOTIDE SEQUENCE</scope>
</reference>
<feature type="compositionally biased region" description="Low complexity" evidence="1">
    <location>
        <begin position="175"/>
        <end position="194"/>
    </location>
</feature>
<keyword evidence="3" id="KW-1185">Reference proteome</keyword>
<comment type="caution">
    <text evidence="2">The sequence shown here is derived from an EMBL/GenBank/DDBJ whole genome shotgun (WGS) entry which is preliminary data.</text>
</comment>
<dbReference type="Proteomes" id="UP001054889">
    <property type="component" value="Unassembled WGS sequence"/>
</dbReference>
<accession>A0AAV5BHM5</accession>